<accession>A0A843TL49</accession>
<dbReference type="EMBL" id="NMUH01000104">
    <property type="protein sequence ID" value="MQL71621.1"/>
    <property type="molecule type" value="Genomic_DNA"/>
</dbReference>
<evidence type="ECO:0000256" key="1">
    <source>
        <dbReference type="SAM" id="MobiDB-lite"/>
    </source>
</evidence>
<reference evidence="2" key="1">
    <citation type="submission" date="2017-07" db="EMBL/GenBank/DDBJ databases">
        <title>Taro Niue Genome Assembly and Annotation.</title>
        <authorList>
            <person name="Atibalentja N."/>
            <person name="Keating K."/>
            <person name="Fields C.J."/>
        </authorList>
    </citation>
    <scope>NUCLEOTIDE SEQUENCE</scope>
    <source>
        <strain evidence="2">Niue_2</strain>
        <tissue evidence="2">Leaf</tissue>
    </source>
</reference>
<proteinExistence type="predicted"/>
<dbReference type="Proteomes" id="UP000652761">
    <property type="component" value="Unassembled WGS sequence"/>
</dbReference>
<feature type="region of interest" description="Disordered" evidence="1">
    <location>
        <begin position="1"/>
        <end position="99"/>
    </location>
</feature>
<sequence>MENRSNHMRPESHDTSINISDLHEVRPSQTSTRSRAHKQNHPAPRTRHKVRELQSTVPPWTAPRNGLLKQQSGVCTRPSKRTRRAEITEHGPRCQSNQA</sequence>
<protein>
    <submittedName>
        <fullName evidence="2">Uncharacterized protein</fullName>
    </submittedName>
</protein>
<organism evidence="2 3">
    <name type="scientific">Colocasia esculenta</name>
    <name type="common">Wild taro</name>
    <name type="synonym">Arum esculentum</name>
    <dbReference type="NCBI Taxonomy" id="4460"/>
    <lineage>
        <taxon>Eukaryota</taxon>
        <taxon>Viridiplantae</taxon>
        <taxon>Streptophyta</taxon>
        <taxon>Embryophyta</taxon>
        <taxon>Tracheophyta</taxon>
        <taxon>Spermatophyta</taxon>
        <taxon>Magnoliopsida</taxon>
        <taxon>Liliopsida</taxon>
        <taxon>Araceae</taxon>
        <taxon>Aroideae</taxon>
        <taxon>Colocasieae</taxon>
        <taxon>Colocasia</taxon>
    </lineage>
</organism>
<gene>
    <name evidence="2" type="ORF">Taro_003934</name>
</gene>
<keyword evidence="3" id="KW-1185">Reference proteome</keyword>
<feature type="compositionally biased region" description="Basic and acidic residues" evidence="1">
    <location>
        <begin position="1"/>
        <end position="14"/>
    </location>
</feature>
<evidence type="ECO:0000313" key="2">
    <source>
        <dbReference type="EMBL" id="MQL71621.1"/>
    </source>
</evidence>
<comment type="caution">
    <text evidence="2">The sequence shown here is derived from an EMBL/GenBank/DDBJ whole genome shotgun (WGS) entry which is preliminary data.</text>
</comment>
<evidence type="ECO:0000313" key="3">
    <source>
        <dbReference type="Proteomes" id="UP000652761"/>
    </source>
</evidence>
<name>A0A843TL49_COLES</name>
<dbReference type="AlphaFoldDB" id="A0A843TL49"/>
<feature type="compositionally biased region" description="Basic residues" evidence="1">
    <location>
        <begin position="34"/>
        <end position="50"/>
    </location>
</feature>